<feature type="region of interest" description="Disordered" evidence="1">
    <location>
        <begin position="57"/>
        <end position="89"/>
    </location>
</feature>
<dbReference type="AlphaFoldDB" id="A0AAV4VFD2"/>
<evidence type="ECO:0000256" key="1">
    <source>
        <dbReference type="SAM" id="MobiDB-lite"/>
    </source>
</evidence>
<comment type="caution">
    <text evidence="2">The sequence shown here is derived from an EMBL/GenBank/DDBJ whole genome shotgun (WGS) entry which is preliminary data.</text>
</comment>
<reference evidence="2 3" key="1">
    <citation type="submission" date="2021-06" db="EMBL/GenBank/DDBJ databases">
        <title>Caerostris darwini draft genome.</title>
        <authorList>
            <person name="Kono N."/>
            <person name="Arakawa K."/>
        </authorList>
    </citation>
    <scope>NUCLEOTIDE SEQUENCE [LARGE SCALE GENOMIC DNA]</scope>
</reference>
<organism evidence="2 3">
    <name type="scientific">Caerostris darwini</name>
    <dbReference type="NCBI Taxonomy" id="1538125"/>
    <lineage>
        <taxon>Eukaryota</taxon>
        <taxon>Metazoa</taxon>
        <taxon>Ecdysozoa</taxon>
        <taxon>Arthropoda</taxon>
        <taxon>Chelicerata</taxon>
        <taxon>Arachnida</taxon>
        <taxon>Araneae</taxon>
        <taxon>Araneomorphae</taxon>
        <taxon>Entelegynae</taxon>
        <taxon>Araneoidea</taxon>
        <taxon>Araneidae</taxon>
        <taxon>Caerostris</taxon>
    </lineage>
</organism>
<protein>
    <submittedName>
        <fullName evidence="2">Uncharacterized protein</fullName>
    </submittedName>
</protein>
<name>A0AAV4VFD2_9ARAC</name>
<evidence type="ECO:0000313" key="3">
    <source>
        <dbReference type="Proteomes" id="UP001054837"/>
    </source>
</evidence>
<evidence type="ECO:0000313" key="2">
    <source>
        <dbReference type="EMBL" id="GIY68995.1"/>
    </source>
</evidence>
<sequence length="117" mass="13598">MRYLNLLLTKHEFRTLSTTPLQTRPEESDKEKHFASRFFLTSMLHSTGINIPWNSIRHRNRSIQPRKAQQKTFAERQTPSQTTPTPQPIPESAVFLFYLITTVAKAQEKNFLQCHGG</sequence>
<proteinExistence type="predicted"/>
<dbReference type="Proteomes" id="UP001054837">
    <property type="component" value="Unassembled WGS sequence"/>
</dbReference>
<dbReference type="EMBL" id="BPLQ01012978">
    <property type="protein sequence ID" value="GIY68995.1"/>
    <property type="molecule type" value="Genomic_DNA"/>
</dbReference>
<accession>A0AAV4VFD2</accession>
<gene>
    <name evidence="2" type="ORF">CDAR_307591</name>
</gene>
<keyword evidence="3" id="KW-1185">Reference proteome</keyword>